<reference evidence="1 2" key="1">
    <citation type="submission" date="2021-02" db="EMBL/GenBank/DDBJ databases">
        <title>De Novo genome assembly of isolated myxobacteria.</title>
        <authorList>
            <person name="Stevens D.C."/>
        </authorList>
    </citation>
    <scope>NUCLEOTIDE SEQUENCE [LARGE SCALE GENOMIC DNA]</scope>
    <source>
        <strain evidence="1 2">SCHIC003</strain>
    </source>
</reference>
<organism evidence="1 2">
    <name type="scientific">Myxococcus landrumensis</name>
    <dbReference type="NCBI Taxonomy" id="2813577"/>
    <lineage>
        <taxon>Bacteria</taxon>
        <taxon>Pseudomonadati</taxon>
        <taxon>Myxococcota</taxon>
        <taxon>Myxococcia</taxon>
        <taxon>Myxococcales</taxon>
        <taxon>Cystobacterineae</taxon>
        <taxon>Myxococcaceae</taxon>
        <taxon>Myxococcus</taxon>
    </lineage>
</organism>
<gene>
    <name evidence="1" type="ORF">JY572_37645</name>
</gene>
<proteinExistence type="predicted"/>
<dbReference type="Proteomes" id="UP000663090">
    <property type="component" value="Chromosome"/>
</dbReference>
<dbReference type="EMBL" id="CP071091">
    <property type="protein sequence ID" value="QSQ13981.1"/>
    <property type="molecule type" value="Genomic_DNA"/>
</dbReference>
<evidence type="ECO:0000313" key="1">
    <source>
        <dbReference type="EMBL" id="QSQ13981.1"/>
    </source>
</evidence>
<protein>
    <submittedName>
        <fullName evidence="1">Uncharacterized protein</fullName>
    </submittedName>
</protein>
<sequence length="173" mass="18769">MTSDARYYREGAVLPSTNWPEAKEVDLQSHGRLTLRGVELGGGVKLPRQIFDTQLGTPCTFRPDPTGTLRCYPSPHFIDLSPPYFAEAACTTRVAAVHSSSCTVGGYAVYPDDSQGLPQKNHAYHLGPKHEGPLYSGRPGACRELGWMPEKPMYVVGAEIEATSLVEGTASMN</sequence>
<accession>A0ABX7N983</accession>
<name>A0ABX7N983_9BACT</name>
<evidence type="ECO:0000313" key="2">
    <source>
        <dbReference type="Proteomes" id="UP000663090"/>
    </source>
</evidence>
<keyword evidence="2" id="KW-1185">Reference proteome</keyword>